<reference evidence="3" key="1">
    <citation type="submission" date="2020-05" db="EMBL/GenBank/DDBJ databases">
        <authorList>
            <person name="Chiriac C."/>
            <person name="Salcher M."/>
            <person name="Ghai R."/>
            <person name="Kavagutti S V."/>
        </authorList>
    </citation>
    <scope>NUCLEOTIDE SEQUENCE</scope>
</reference>
<dbReference type="AlphaFoldDB" id="A0A6J5ZYT6"/>
<keyword evidence="1" id="KW-0479">Metal-binding</keyword>
<gene>
    <name evidence="3" type="ORF">UFOPK3522_01401</name>
</gene>
<dbReference type="EMBL" id="CAESAO010000153">
    <property type="protein sequence ID" value="CAB4346552.1"/>
    <property type="molecule type" value="Genomic_DNA"/>
</dbReference>
<sequence>MITIWDIDEWGIDKTVEKILEIAWNGTDGVVLHTDLDVMDQGFTSGVTTPECGGLTPREVIKMIRAFVKQGVDAYVITECSPVHDQSNKAARVACRLAMDALGVRANPQGTGRV</sequence>
<accession>A0A6J5ZYT6</accession>
<name>A0A6J5ZYT6_9ZZZZ</name>
<organism evidence="3">
    <name type="scientific">freshwater metagenome</name>
    <dbReference type="NCBI Taxonomy" id="449393"/>
    <lineage>
        <taxon>unclassified sequences</taxon>
        <taxon>metagenomes</taxon>
        <taxon>ecological metagenomes</taxon>
    </lineage>
</organism>
<dbReference type="Gene3D" id="3.40.800.10">
    <property type="entry name" value="Ureohydrolase domain"/>
    <property type="match status" value="1"/>
</dbReference>
<evidence type="ECO:0000256" key="2">
    <source>
        <dbReference type="ARBA" id="ARBA00022801"/>
    </source>
</evidence>
<dbReference type="InterPro" id="IPR006035">
    <property type="entry name" value="Ureohydrolase"/>
</dbReference>
<keyword evidence="2" id="KW-0378">Hydrolase</keyword>
<dbReference type="SUPFAM" id="SSF52768">
    <property type="entry name" value="Arginase/deacetylase"/>
    <property type="match status" value="1"/>
</dbReference>
<dbReference type="Pfam" id="PF00491">
    <property type="entry name" value="Arginase"/>
    <property type="match status" value="1"/>
</dbReference>
<dbReference type="InterPro" id="IPR023696">
    <property type="entry name" value="Ureohydrolase_dom_sf"/>
</dbReference>
<dbReference type="PROSITE" id="PS51409">
    <property type="entry name" value="ARGINASE_2"/>
    <property type="match status" value="1"/>
</dbReference>
<dbReference type="GO" id="GO:0033389">
    <property type="term" value="P:putrescine biosynthetic process from arginine, via agmatine"/>
    <property type="evidence" value="ECO:0007669"/>
    <property type="project" value="TreeGrafter"/>
</dbReference>
<proteinExistence type="predicted"/>
<evidence type="ECO:0000256" key="1">
    <source>
        <dbReference type="ARBA" id="ARBA00022723"/>
    </source>
</evidence>
<dbReference type="PANTHER" id="PTHR11358:SF26">
    <property type="entry name" value="GUANIDINO ACID HYDROLASE, MITOCHONDRIAL"/>
    <property type="match status" value="1"/>
</dbReference>
<protein>
    <submittedName>
        <fullName evidence="3">Unannotated protein</fullName>
    </submittedName>
</protein>
<evidence type="ECO:0000313" key="3">
    <source>
        <dbReference type="EMBL" id="CAB4346552.1"/>
    </source>
</evidence>
<dbReference type="PANTHER" id="PTHR11358">
    <property type="entry name" value="ARGINASE/AGMATINASE"/>
    <property type="match status" value="1"/>
</dbReference>
<dbReference type="GO" id="GO:0008783">
    <property type="term" value="F:agmatinase activity"/>
    <property type="evidence" value="ECO:0007669"/>
    <property type="project" value="TreeGrafter"/>
</dbReference>
<dbReference type="GO" id="GO:0046872">
    <property type="term" value="F:metal ion binding"/>
    <property type="evidence" value="ECO:0007669"/>
    <property type="project" value="UniProtKB-KW"/>
</dbReference>